<dbReference type="AlphaFoldDB" id="A0A3B7MQG8"/>
<gene>
    <name evidence="1" type="ORF">D3H65_21365</name>
</gene>
<evidence type="ECO:0000313" key="2">
    <source>
        <dbReference type="Proteomes" id="UP000263900"/>
    </source>
</evidence>
<keyword evidence="2" id="KW-1185">Reference proteome</keyword>
<organism evidence="1 2">
    <name type="scientific">Paraflavitalea soli</name>
    <dbReference type="NCBI Taxonomy" id="2315862"/>
    <lineage>
        <taxon>Bacteria</taxon>
        <taxon>Pseudomonadati</taxon>
        <taxon>Bacteroidota</taxon>
        <taxon>Chitinophagia</taxon>
        <taxon>Chitinophagales</taxon>
        <taxon>Chitinophagaceae</taxon>
        <taxon>Paraflavitalea</taxon>
    </lineage>
</organism>
<dbReference type="KEGG" id="pseg:D3H65_21365"/>
<proteinExistence type="predicted"/>
<dbReference type="Proteomes" id="UP000263900">
    <property type="component" value="Chromosome"/>
</dbReference>
<dbReference type="EMBL" id="CP032157">
    <property type="protein sequence ID" value="AXY76388.1"/>
    <property type="molecule type" value="Genomic_DNA"/>
</dbReference>
<sequence>MDDTHEFTLLKIIAMKLLHALFFLVVCATSTFAQTVNWKKLDQLNPDNILLDPANPPTKALLLGTFHFDYPNLDGHKTDSSKMMDVLSPRRQKEIRQLVDVVASFKPTRIYVESRSQRRMDSLYNAYLEGKYTLDRDETDQIAFRLAKELNLPKVYAVDAYGFANENYKKYKFIDSMWNSDTPVNANRDSYFNKRYKRLYDASDSVELSLTMLENFLLMADPHTLRRMHGHYMTAGFNTINNMGPDIQALGWYDRNLRIFNKIQQTQPGSADRILVLFGNGHIPIIKHCFQASPEFEVVELKDLTLKMQAAGKLK</sequence>
<name>A0A3B7MQG8_9BACT</name>
<reference evidence="1 2" key="1">
    <citation type="submission" date="2018-09" db="EMBL/GenBank/DDBJ databases">
        <title>Genome sequencing of strain 6GH32-13.</title>
        <authorList>
            <person name="Weon H.-Y."/>
            <person name="Heo J."/>
            <person name="Kwon S.-W."/>
        </authorList>
    </citation>
    <scope>NUCLEOTIDE SEQUENCE [LARGE SCALE GENOMIC DNA]</scope>
    <source>
        <strain evidence="1 2">5GH32-13</strain>
    </source>
</reference>
<protein>
    <submittedName>
        <fullName evidence="1">Uncharacterized protein</fullName>
    </submittedName>
</protein>
<evidence type="ECO:0000313" key="1">
    <source>
        <dbReference type="EMBL" id="AXY76388.1"/>
    </source>
</evidence>
<dbReference type="InterPro" id="IPR043749">
    <property type="entry name" value="DUF5694"/>
</dbReference>
<dbReference type="Pfam" id="PF18950">
    <property type="entry name" value="DUF5694"/>
    <property type="match status" value="1"/>
</dbReference>
<accession>A0A3B7MQG8</accession>
<dbReference type="OrthoDB" id="7055505at2"/>